<dbReference type="EMBL" id="LAZR01029606">
    <property type="protein sequence ID" value="KKL59080.1"/>
    <property type="molecule type" value="Genomic_DNA"/>
</dbReference>
<accession>A0A0F9FP42</accession>
<protein>
    <submittedName>
        <fullName evidence="1">Uncharacterized protein</fullName>
    </submittedName>
</protein>
<sequence>MINKLLLLTLVFLISITTFSSAVIIEDFEDGVFLDGNPITWECPVIGDYGCYSEISSSVKKNGNYSLRLGEAGGNPTKFATPISFQFDTWYGAWMLESNNNLDHSMFELYVSSSKDAASVIRAWDKGSGLDEFMVYSTNGYLEMDGVCPKMVENTWYFNRLKKNSVDGTFDAEVYDGDSNLICFKYGYPPRVGGAPTHLRLLGDQEVPYTYWDDVVVGPEIPSDIIIEPPGCVDCDVGLQNNDYLVTVKISLVQDFPITSTSSVLAVQILTTIFNLLGFEVEILNILEV</sequence>
<dbReference type="AlphaFoldDB" id="A0A0F9FP42"/>
<name>A0A0F9FP42_9ZZZZ</name>
<organism evidence="1">
    <name type="scientific">marine sediment metagenome</name>
    <dbReference type="NCBI Taxonomy" id="412755"/>
    <lineage>
        <taxon>unclassified sequences</taxon>
        <taxon>metagenomes</taxon>
        <taxon>ecological metagenomes</taxon>
    </lineage>
</organism>
<reference evidence="1" key="1">
    <citation type="journal article" date="2015" name="Nature">
        <title>Complex archaea that bridge the gap between prokaryotes and eukaryotes.</title>
        <authorList>
            <person name="Spang A."/>
            <person name="Saw J.H."/>
            <person name="Jorgensen S.L."/>
            <person name="Zaremba-Niedzwiedzka K."/>
            <person name="Martijn J."/>
            <person name="Lind A.E."/>
            <person name="van Eijk R."/>
            <person name="Schleper C."/>
            <person name="Guy L."/>
            <person name="Ettema T.J."/>
        </authorList>
    </citation>
    <scope>NUCLEOTIDE SEQUENCE</scope>
</reference>
<proteinExistence type="predicted"/>
<gene>
    <name evidence="1" type="ORF">LCGC14_2218970</name>
</gene>
<comment type="caution">
    <text evidence="1">The sequence shown here is derived from an EMBL/GenBank/DDBJ whole genome shotgun (WGS) entry which is preliminary data.</text>
</comment>
<evidence type="ECO:0000313" key="1">
    <source>
        <dbReference type="EMBL" id="KKL59080.1"/>
    </source>
</evidence>